<gene>
    <name evidence="4" type="ORF">G5B40_13170</name>
</gene>
<organism evidence="4 5">
    <name type="scientific">Pikeienuella piscinae</name>
    <dbReference type="NCBI Taxonomy" id="2748098"/>
    <lineage>
        <taxon>Bacteria</taxon>
        <taxon>Pseudomonadati</taxon>
        <taxon>Pseudomonadota</taxon>
        <taxon>Alphaproteobacteria</taxon>
        <taxon>Rhodobacterales</taxon>
        <taxon>Paracoccaceae</taxon>
        <taxon>Pikeienuella</taxon>
    </lineage>
</organism>
<name>A0A7L5BY06_9RHOB</name>
<dbReference type="CDD" id="cd00586">
    <property type="entry name" value="4HBT"/>
    <property type="match status" value="1"/>
</dbReference>
<dbReference type="GO" id="GO:0047617">
    <property type="term" value="F:fatty acyl-CoA hydrolase activity"/>
    <property type="evidence" value="ECO:0007669"/>
    <property type="project" value="TreeGrafter"/>
</dbReference>
<dbReference type="EMBL" id="CP049056">
    <property type="protein sequence ID" value="QIE56331.1"/>
    <property type="molecule type" value="Genomic_DNA"/>
</dbReference>
<dbReference type="AlphaFoldDB" id="A0A7L5BY06"/>
<dbReference type="SUPFAM" id="SSF54637">
    <property type="entry name" value="Thioesterase/thiol ester dehydrase-isomerase"/>
    <property type="match status" value="1"/>
</dbReference>
<dbReference type="PANTHER" id="PTHR31793">
    <property type="entry name" value="4-HYDROXYBENZOYL-COA THIOESTERASE FAMILY MEMBER"/>
    <property type="match status" value="1"/>
</dbReference>
<protein>
    <submittedName>
        <fullName evidence="4">Acyl-CoA thioesterase</fullName>
    </submittedName>
</protein>
<evidence type="ECO:0000256" key="2">
    <source>
        <dbReference type="ARBA" id="ARBA00022801"/>
    </source>
</evidence>
<dbReference type="InterPro" id="IPR029069">
    <property type="entry name" value="HotDog_dom_sf"/>
</dbReference>
<sequence>MRRNAQRLRLNRGPARGRLRSPAGGETQVENYPEAKRSAFPEIQTIPTRWNDNDIYGHMNNVVYAEYFDTAVNRWLIGSGALDVPGGPIVGLVAETRCKFLSSVGFPDILETGLSALHVGNSSVIYGLGLFHAGAETPAALCRYVHVYVDAAGRRPTPIPESLRRALTALDPGFAPRTPARG</sequence>
<evidence type="ECO:0000256" key="3">
    <source>
        <dbReference type="SAM" id="MobiDB-lite"/>
    </source>
</evidence>
<evidence type="ECO:0000313" key="5">
    <source>
        <dbReference type="Proteomes" id="UP000503336"/>
    </source>
</evidence>
<evidence type="ECO:0000256" key="1">
    <source>
        <dbReference type="ARBA" id="ARBA00005953"/>
    </source>
</evidence>
<keyword evidence="2" id="KW-0378">Hydrolase</keyword>
<feature type="region of interest" description="Disordered" evidence="3">
    <location>
        <begin position="1"/>
        <end position="29"/>
    </location>
</feature>
<dbReference type="KEGG" id="hdh:G5B40_13170"/>
<accession>A0A7L5BY06</accession>
<comment type="similarity">
    <text evidence="1">Belongs to the 4-hydroxybenzoyl-CoA thioesterase family.</text>
</comment>
<dbReference type="Pfam" id="PF13279">
    <property type="entry name" value="4HBT_2"/>
    <property type="match status" value="1"/>
</dbReference>
<dbReference type="PANTHER" id="PTHR31793:SF27">
    <property type="entry name" value="NOVEL THIOESTERASE SUPERFAMILY DOMAIN AND SAPOSIN A-TYPE DOMAIN CONTAINING PROTEIN (0610012H03RIK)"/>
    <property type="match status" value="1"/>
</dbReference>
<proteinExistence type="inferred from homology"/>
<dbReference type="Proteomes" id="UP000503336">
    <property type="component" value="Chromosome"/>
</dbReference>
<keyword evidence="5" id="KW-1185">Reference proteome</keyword>
<dbReference type="Gene3D" id="3.10.129.10">
    <property type="entry name" value="Hotdog Thioesterase"/>
    <property type="match status" value="1"/>
</dbReference>
<feature type="compositionally biased region" description="Basic residues" evidence="3">
    <location>
        <begin position="1"/>
        <end position="19"/>
    </location>
</feature>
<dbReference type="InterPro" id="IPR050563">
    <property type="entry name" value="4-hydroxybenzoyl-CoA_TE"/>
</dbReference>
<reference evidence="4 5" key="1">
    <citation type="submission" date="2020-02" db="EMBL/GenBank/DDBJ databases">
        <title>complete genome sequence of Rhodobacteraceae bacterium.</title>
        <authorList>
            <person name="Park J."/>
            <person name="Kim Y.-S."/>
            <person name="Kim K.-H."/>
        </authorList>
    </citation>
    <scope>NUCLEOTIDE SEQUENCE [LARGE SCALE GENOMIC DNA]</scope>
    <source>
        <strain evidence="4 5">RR4-56</strain>
    </source>
</reference>
<evidence type="ECO:0000313" key="4">
    <source>
        <dbReference type="EMBL" id="QIE56331.1"/>
    </source>
</evidence>